<name>A0ACB5UGV8_9FIRM</name>
<evidence type="ECO:0000313" key="2">
    <source>
        <dbReference type="Proteomes" id="UP001374599"/>
    </source>
</evidence>
<organism evidence="1 2">
    <name type="scientific">Vallitalea maricola</name>
    <dbReference type="NCBI Taxonomy" id="3074433"/>
    <lineage>
        <taxon>Bacteria</taxon>
        <taxon>Bacillati</taxon>
        <taxon>Bacillota</taxon>
        <taxon>Clostridia</taxon>
        <taxon>Lachnospirales</taxon>
        <taxon>Vallitaleaceae</taxon>
        <taxon>Vallitalea</taxon>
    </lineage>
</organism>
<dbReference type="Proteomes" id="UP001374599">
    <property type="component" value="Unassembled WGS sequence"/>
</dbReference>
<reference evidence="1" key="1">
    <citation type="submission" date="2023-09" db="EMBL/GenBank/DDBJ databases">
        <title>Vallitalea sediminicola and Vallitalea maricola sp. nov., anaerobic bacteria isolated from marine sediment.</title>
        <authorList>
            <person name="Hirano S."/>
            <person name="Maeda A."/>
            <person name="Terahara T."/>
            <person name="Mori K."/>
            <person name="Hamada M."/>
            <person name="Matsumoto R."/>
            <person name="Kobayashi T."/>
        </authorList>
    </citation>
    <scope>NUCLEOTIDE SEQUENCE</scope>
    <source>
        <strain evidence="1">AN17-2</strain>
    </source>
</reference>
<protein>
    <submittedName>
        <fullName evidence="1">Uncharacterized protein</fullName>
    </submittedName>
</protein>
<evidence type="ECO:0000313" key="1">
    <source>
        <dbReference type="EMBL" id="GMQ62102.1"/>
    </source>
</evidence>
<comment type="caution">
    <text evidence="1">The sequence shown here is derived from an EMBL/GenBank/DDBJ whole genome shotgun (WGS) entry which is preliminary data.</text>
</comment>
<proteinExistence type="predicted"/>
<gene>
    <name evidence="1" type="ORF">AN2V17_13330</name>
</gene>
<accession>A0ACB5UGV8</accession>
<keyword evidence="2" id="KW-1185">Reference proteome</keyword>
<sequence>MTTKFQQLSLSNIFTECQDSFINHSSSFFLQEHFNISEFHTS</sequence>
<dbReference type="EMBL" id="BTPU01000020">
    <property type="protein sequence ID" value="GMQ62102.1"/>
    <property type="molecule type" value="Genomic_DNA"/>
</dbReference>